<keyword evidence="2" id="KW-1185">Reference proteome</keyword>
<reference evidence="1" key="1">
    <citation type="submission" date="2017-07" db="EMBL/GenBank/DDBJ databases">
        <title>Taro Niue Genome Assembly and Annotation.</title>
        <authorList>
            <person name="Atibalentja N."/>
            <person name="Keating K."/>
            <person name="Fields C.J."/>
        </authorList>
    </citation>
    <scope>NUCLEOTIDE SEQUENCE</scope>
    <source>
        <strain evidence="1">Niue_2</strain>
        <tissue evidence="1">Leaf</tissue>
    </source>
</reference>
<sequence length="66" mass="7312">MCVAADATGKKMSFLWSFHSSLATKSSSTRPQQVLKLVPKIIALEVTASLNLPKSEKRKQPPQRFP</sequence>
<dbReference type="AlphaFoldDB" id="A0A843TVY2"/>
<dbReference type="Proteomes" id="UP000652761">
    <property type="component" value="Unassembled WGS sequence"/>
</dbReference>
<organism evidence="1 2">
    <name type="scientific">Colocasia esculenta</name>
    <name type="common">Wild taro</name>
    <name type="synonym">Arum esculentum</name>
    <dbReference type="NCBI Taxonomy" id="4460"/>
    <lineage>
        <taxon>Eukaryota</taxon>
        <taxon>Viridiplantae</taxon>
        <taxon>Streptophyta</taxon>
        <taxon>Embryophyta</taxon>
        <taxon>Tracheophyta</taxon>
        <taxon>Spermatophyta</taxon>
        <taxon>Magnoliopsida</taxon>
        <taxon>Liliopsida</taxon>
        <taxon>Araceae</taxon>
        <taxon>Aroideae</taxon>
        <taxon>Colocasieae</taxon>
        <taxon>Colocasia</taxon>
    </lineage>
</organism>
<proteinExistence type="predicted"/>
<evidence type="ECO:0000313" key="1">
    <source>
        <dbReference type="EMBL" id="MQL75255.1"/>
    </source>
</evidence>
<name>A0A843TVY2_COLES</name>
<accession>A0A843TVY2</accession>
<gene>
    <name evidence="1" type="ORF">Taro_007637</name>
</gene>
<dbReference type="EMBL" id="NMUH01000242">
    <property type="protein sequence ID" value="MQL75255.1"/>
    <property type="molecule type" value="Genomic_DNA"/>
</dbReference>
<protein>
    <submittedName>
        <fullName evidence="1">Uncharacterized protein</fullName>
    </submittedName>
</protein>
<comment type="caution">
    <text evidence="1">The sequence shown here is derived from an EMBL/GenBank/DDBJ whole genome shotgun (WGS) entry which is preliminary data.</text>
</comment>
<evidence type="ECO:0000313" key="2">
    <source>
        <dbReference type="Proteomes" id="UP000652761"/>
    </source>
</evidence>